<organism evidence="8 9">
    <name type="scientific">Sphingobacterium detergens</name>
    <dbReference type="NCBI Taxonomy" id="1145106"/>
    <lineage>
        <taxon>Bacteria</taxon>
        <taxon>Pseudomonadati</taxon>
        <taxon>Bacteroidota</taxon>
        <taxon>Sphingobacteriia</taxon>
        <taxon>Sphingobacteriales</taxon>
        <taxon>Sphingobacteriaceae</taxon>
        <taxon>Sphingobacterium</taxon>
    </lineage>
</organism>
<feature type="transmembrane region" description="Helical" evidence="6">
    <location>
        <begin position="281"/>
        <end position="301"/>
    </location>
</feature>
<accession>A0A420B7T4</accession>
<dbReference type="InterPro" id="IPR011701">
    <property type="entry name" value="MFS"/>
</dbReference>
<feature type="transmembrane region" description="Helical" evidence="6">
    <location>
        <begin position="167"/>
        <end position="186"/>
    </location>
</feature>
<keyword evidence="5 6" id="KW-0472">Membrane</keyword>
<dbReference type="PANTHER" id="PTHR23502">
    <property type="entry name" value="MAJOR FACILITATOR SUPERFAMILY"/>
    <property type="match status" value="1"/>
</dbReference>
<feature type="transmembrane region" description="Helical" evidence="6">
    <location>
        <begin position="137"/>
        <end position="155"/>
    </location>
</feature>
<evidence type="ECO:0000313" key="8">
    <source>
        <dbReference type="EMBL" id="RKE52675.1"/>
    </source>
</evidence>
<dbReference type="EMBL" id="RAPY01000002">
    <property type="protein sequence ID" value="RKE52675.1"/>
    <property type="molecule type" value="Genomic_DNA"/>
</dbReference>
<dbReference type="GO" id="GO:1990961">
    <property type="term" value="P:xenobiotic detoxification by transmembrane export across the plasma membrane"/>
    <property type="evidence" value="ECO:0007669"/>
    <property type="project" value="TreeGrafter"/>
</dbReference>
<feature type="transmembrane region" description="Helical" evidence="6">
    <location>
        <begin position="12"/>
        <end position="33"/>
    </location>
</feature>
<evidence type="ECO:0000256" key="5">
    <source>
        <dbReference type="ARBA" id="ARBA00023136"/>
    </source>
</evidence>
<feature type="transmembrane region" description="Helical" evidence="6">
    <location>
        <begin position="374"/>
        <end position="391"/>
    </location>
</feature>
<evidence type="ECO:0000256" key="2">
    <source>
        <dbReference type="ARBA" id="ARBA00022448"/>
    </source>
</evidence>
<comment type="subcellular location">
    <subcellularLocation>
        <location evidence="1">Membrane</location>
        <topology evidence="1">Multi-pass membrane protein</topology>
    </subcellularLocation>
</comment>
<keyword evidence="2" id="KW-0813">Transport</keyword>
<dbReference type="Proteomes" id="UP000286246">
    <property type="component" value="Unassembled WGS sequence"/>
</dbReference>
<sequence>MLKEASAQRIRLVTFMAFVSMPLSGFVTDIYLPSFPAMAKSLLVHERDIQLTLTSYLLSYGISQLFIGNILDSIGRYRPKLLALTLLILSSLLITHTHSVLLICLLRVVQGIAISILVVATRALFVDLYAGDRLKNYLSYFTIVWSCGPILAPFLGGYLEKLFDWQANFYFLAFYAGALLLFEVLYSGESIAEKKKINLRDNLNLYKMMLQNKLFILGILVLGFSYSIVMLFNMTGPFIIENTFHFSSVTIGYCTLILGFSWMIGGFVTKKRMHLDFVPRIIAPVLFQASLIVALIVVSMFQQSLYIMVGFAFFIHIISGVLFTSFFTNSMLFFPKHAGTAGGLMGGMVYIVTSLSNFIVAISGKVTTQNGLAWRYFIFSVLLTLIIMYMWKLQKNNSGQNSSSS</sequence>
<evidence type="ECO:0000256" key="4">
    <source>
        <dbReference type="ARBA" id="ARBA00022989"/>
    </source>
</evidence>
<comment type="caution">
    <text evidence="8">The sequence shown here is derived from an EMBL/GenBank/DDBJ whole genome shotgun (WGS) entry which is preliminary data.</text>
</comment>
<dbReference type="GO" id="GO:0015385">
    <property type="term" value="F:sodium:proton antiporter activity"/>
    <property type="evidence" value="ECO:0007669"/>
    <property type="project" value="TreeGrafter"/>
</dbReference>
<dbReference type="OrthoDB" id="9814303at2"/>
<evidence type="ECO:0000256" key="6">
    <source>
        <dbReference type="SAM" id="Phobius"/>
    </source>
</evidence>
<proteinExistence type="predicted"/>
<reference evidence="8 9" key="1">
    <citation type="submission" date="2018-09" db="EMBL/GenBank/DDBJ databases">
        <title>Genomic Encyclopedia of Type Strains, Phase III (KMG-III): the genomes of soil and plant-associated and newly described type strains.</title>
        <authorList>
            <person name="Whitman W."/>
        </authorList>
    </citation>
    <scope>NUCLEOTIDE SEQUENCE [LARGE SCALE GENOMIC DNA]</scope>
    <source>
        <strain evidence="8 9">CECT 7938</strain>
    </source>
</reference>
<dbReference type="Pfam" id="PF07690">
    <property type="entry name" value="MFS_1"/>
    <property type="match status" value="1"/>
</dbReference>
<dbReference type="PROSITE" id="PS50850">
    <property type="entry name" value="MFS"/>
    <property type="match status" value="1"/>
</dbReference>
<evidence type="ECO:0000259" key="7">
    <source>
        <dbReference type="PROSITE" id="PS50850"/>
    </source>
</evidence>
<dbReference type="GO" id="GO:0005886">
    <property type="term" value="C:plasma membrane"/>
    <property type="evidence" value="ECO:0007669"/>
    <property type="project" value="TreeGrafter"/>
</dbReference>
<feature type="transmembrane region" description="Helical" evidence="6">
    <location>
        <begin position="109"/>
        <end position="130"/>
    </location>
</feature>
<dbReference type="Gene3D" id="1.20.1720.10">
    <property type="entry name" value="Multidrug resistance protein D"/>
    <property type="match status" value="1"/>
</dbReference>
<dbReference type="PANTHER" id="PTHR23502:SF132">
    <property type="entry name" value="POLYAMINE TRANSPORTER 2-RELATED"/>
    <property type="match status" value="1"/>
</dbReference>
<name>A0A420B7T4_SPHD1</name>
<feature type="transmembrane region" description="Helical" evidence="6">
    <location>
        <begin position="244"/>
        <end position="269"/>
    </location>
</feature>
<feature type="transmembrane region" description="Helical" evidence="6">
    <location>
        <begin position="307"/>
        <end position="328"/>
    </location>
</feature>
<dbReference type="RefSeq" id="WP_120259694.1">
    <property type="nucleotide sequence ID" value="NZ_RAPY01000002.1"/>
</dbReference>
<dbReference type="InterPro" id="IPR020846">
    <property type="entry name" value="MFS_dom"/>
</dbReference>
<feature type="transmembrane region" description="Helical" evidence="6">
    <location>
        <begin position="214"/>
        <end position="232"/>
    </location>
</feature>
<dbReference type="AlphaFoldDB" id="A0A420B7T4"/>
<dbReference type="InterPro" id="IPR036259">
    <property type="entry name" value="MFS_trans_sf"/>
</dbReference>
<feature type="transmembrane region" description="Helical" evidence="6">
    <location>
        <begin position="83"/>
        <end position="103"/>
    </location>
</feature>
<keyword evidence="3 6" id="KW-0812">Transmembrane</keyword>
<keyword evidence="9" id="KW-1185">Reference proteome</keyword>
<dbReference type="SUPFAM" id="SSF103473">
    <property type="entry name" value="MFS general substrate transporter"/>
    <property type="match status" value="1"/>
</dbReference>
<evidence type="ECO:0000256" key="1">
    <source>
        <dbReference type="ARBA" id="ARBA00004141"/>
    </source>
</evidence>
<evidence type="ECO:0000256" key="3">
    <source>
        <dbReference type="ARBA" id="ARBA00022692"/>
    </source>
</evidence>
<feature type="transmembrane region" description="Helical" evidence="6">
    <location>
        <begin position="53"/>
        <end position="71"/>
    </location>
</feature>
<evidence type="ECO:0000313" key="9">
    <source>
        <dbReference type="Proteomes" id="UP000286246"/>
    </source>
</evidence>
<feature type="domain" description="Major facilitator superfamily (MFS) profile" evidence="7">
    <location>
        <begin position="13"/>
        <end position="398"/>
    </location>
</feature>
<keyword evidence="4 6" id="KW-1133">Transmembrane helix</keyword>
<gene>
    <name evidence="8" type="ORF">DFQ12_2917</name>
</gene>
<feature type="transmembrane region" description="Helical" evidence="6">
    <location>
        <begin position="340"/>
        <end position="362"/>
    </location>
</feature>
<protein>
    <submittedName>
        <fullName evidence="8">Putative MFS family arabinose efflux permease</fullName>
    </submittedName>
</protein>